<name>A0A2H5XDE0_9BACT</name>
<protein>
    <recommendedName>
        <fullName evidence="3">DUF4242 domain-containing protein</fullName>
    </recommendedName>
</protein>
<dbReference type="AlphaFoldDB" id="A0A2H5XDE0"/>
<evidence type="ECO:0000313" key="2">
    <source>
        <dbReference type="Proteomes" id="UP000236173"/>
    </source>
</evidence>
<organism evidence="1 2">
    <name type="scientific">Candidatus Fervidibacter japonicus</name>
    <dbReference type="NCBI Taxonomy" id="2035412"/>
    <lineage>
        <taxon>Bacteria</taxon>
        <taxon>Candidatus Fervidibacterota</taxon>
        <taxon>Candidatus Fervidibacter</taxon>
    </lineage>
</organism>
<comment type="caution">
    <text evidence="1">The sequence shown here is derived from an EMBL/GenBank/DDBJ whole genome shotgun (WGS) entry which is preliminary data.</text>
</comment>
<gene>
    <name evidence="1" type="ORF">HRbin17_01722</name>
</gene>
<sequence length="87" mass="9872">MPKYLGVYTTACLTRKQLENLVKQLLTDEGEVRCEKAYASTVAGQLVCLFSSPSKEAMDDYQKRHGLVPEHFWRIDLETHDGELVAV</sequence>
<proteinExistence type="predicted"/>
<evidence type="ECO:0000313" key="1">
    <source>
        <dbReference type="EMBL" id="GBC99201.1"/>
    </source>
</evidence>
<dbReference type="Gene3D" id="3.30.70.3090">
    <property type="entry name" value="ORF SCO4226, nickel-binding ferredoxin-like monomer"/>
    <property type="match status" value="1"/>
</dbReference>
<evidence type="ECO:0008006" key="3">
    <source>
        <dbReference type="Google" id="ProtNLM"/>
    </source>
</evidence>
<accession>A0A2H5XDE0</accession>
<dbReference type="EMBL" id="BEHT01000022">
    <property type="protein sequence ID" value="GBC99201.1"/>
    <property type="molecule type" value="Genomic_DNA"/>
</dbReference>
<dbReference type="Proteomes" id="UP000236173">
    <property type="component" value="Unassembled WGS sequence"/>
</dbReference>
<reference evidence="2" key="1">
    <citation type="submission" date="2017-09" db="EMBL/GenBank/DDBJ databases">
        <title>Metaegenomics of thermophilic ammonia-oxidizing enrichment culture.</title>
        <authorList>
            <person name="Kato S."/>
            <person name="Suzuki K."/>
        </authorList>
    </citation>
    <scope>NUCLEOTIDE SEQUENCE [LARGE SCALE GENOMIC DNA]</scope>
</reference>
<dbReference type="InterPro" id="IPR042557">
    <property type="entry name" value="SCO4226"/>
</dbReference>